<dbReference type="InterPro" id="IPR000073">
    <property type="entry name" value="AB_hydrolase_1"/>
</dbReference>
<dbReference type="EC" id="3.8.1.5" evidence="2"/>
<keyword evidence="2" id="KW-0378">Hydrolase</keyword>
<keyword evidence="3" id="KW-1185">Reference proteome</keyword>
<dbReference type="GO" id="GO:0018786">
    <property type="term" value="F:haloalkane dehalogenase activity"/>
    <property type="evidence" value="ECO:0007669"/>
    <property type="project" value="UniProtKB-EC"/>
</dbReference>
<dbReference type="PANTHER" id="PTHR43798">
    <property type="entry name" value="MONOACYLGLYCEROL LIPASE"/>
    <property type="match status" value="1"/>
</dbReference>
<gene>
    <name evidence="2" type="primary">dhaA</name>
    <name evidence="2" type="ORF">Mal48_18740</name>
</gene>
<proteinExistence type="predicted"/>
<dbReference type="AlphaFoldDB" id="A0A517QM47"/>
<reference evidence="2 3" key="1">
    <citation type="submission" date="2019-02" db="EMBL/GenBank/DDBJ databases">
        <title>Deep-cultivation of Planctomycetes and their phenomic and genomic characterization uncovers novel biology.</title>
        <authorList>
            <person name="Wiegand S."/>
            <person name="Jogler M."/>
            <person name="Boedeker C."/>
            <person name="Pinto D."/>
            <person name="Vollmers J."/>
            <person name="Rivas-Marin E."/>
            <person name="Kohn T."/>
            <person name="Peeters S.H."/>
            <person name="Heuer A."/>
            <person name="Rast P."/>
            <person name="Oberbeckmann S."/>
            <person name="Bunk B."/>
            <person name="Jeske O."/>
            <person name="Meyerdierks A."/>
            <person name="Storesund J.E."/>
            <person name="Kallscheuer N."/>
            <person name="Luecker S."/>
            <person name="Lage O.M."/>
            <person name="Pohl T."/>
            <person name="Merkel B.J."/>
            <person name="Hornburger P."/>
            <person name="Mueller R.-W."/>
            <person name="Bruemmer F."/>
            <person name="Labrenz M."/>
            <person name="Spormann A.M."/>
            <person name="Op den Camp H."/>
            <person name="Overmann J."/>
            <person name="Amann R."/>
            <person name="Jetten M.S.M."/>
            <person name="Mascher T."/>
            <person name="Medema M.H."/>
            <person name="Devos D.P."/>
            <person name="Kaster A.-K."/>
            <person name="Ovreas L."/>
            <person name="Rohde M."/>
            <person name="Galperin M.Y."/>
            <person name="Jogler C."/>
        </authorList>
    </citation>
    <scope>NUCLEOTIDE SEQUENCE [LARGE SCALE GENOMIC DNA]</scope>
    <source>
        <strain evidence="2 3">Mal48</strain>
    </source>
</reference>
<name>A0A517QM47_9PLAN</name>
<dbReference type="PANTHER" id="PTHR43798:SF24">
    <property type="entry name" value="CIS-3-ALKYL-4-ALKYLOXETAN-2-ONE DECARBOXYLASE"/>
    <property type="match status" value="1"/>
</dbReference>
<dbReference type="Pfam" id="PF00561">
    <property type="entry name" value="Abhydrolase_1"/>
    <property type="match status" value="1"/>
</dbReference>
<dbReference type="InterPro" id="IPR050266">
    <property type="entry name" value="AB_hydrolase_sf"/>
</dbReference>
<feature type="domain" description="AB hydrolase-1" evidence="1">
    <location>
        <begin position="36"/>
        <end position="276"/>
    </location>
</feature>
<dbReference type="GO" id="GO:0016020">
    <property type="term" value="C:membrane"/>
    <property type="evidence" value="ECO:0007669"/>
    <property type="project" value="TreeGrafter"/>
</dbReference>
<dbReference type="SUPFAM" id="SSF53474">
    <property type="entry name" value="alpha/beta-Hydrolases"/>
    <property type="match status" value="1"/>
</dbReference>
<dbReference type="KEGG" id="tpol:Mal48_18740"/>
<dbReference type="EMBL" id="CP036267">
    <property type="protein sequence ID" value="QDT32627.1"/>
    <property type="molecule type" value="Genomic_DNA"/>
</dbReference>
<dbReference type="RefSeq" id="WP_145198022.1">
    <property type="nucleotide sequence ID" value="NZ_CP036267.1"/>
</dbReference>
<evidence type="ECO:0000259" key="1">
    <source>
        <dbReference type="Pfam" id="PF00561"/>
    </source>
</evidence>
<dbReference type="OrthoDB" id="9775557at2"/>
<sequence length="304" mass="34567">MTRLPDSLREEYPFDPKSTEIDGHRYSYIDEGTGSPILMVHGNPSWSFAWRNFIKHFSANHRCLAVDHLGMGLSDKPQDYAYTIEQHISNLCSLIERLDLQSVTLVGHDWGGCIGMGAAGRMPERFSRFVMMNTAAFRSQEIPFRIALCRIPMLGAVGVRGFNLFAGAAVLQAIEKKDRMTDTIKKGYLFPYDNWANRIAVHRFVQEIPLKESHSTYKTLVDVEAGLSQFADHPFLLPWGEKDWCFTTNFLDDWEKRFPKADVLRIPDAGHYVFEDAHEVILPSMEEFFSSHPLSGAKSDTPST</sequence>
<protein>
    <submittedName>
        <fullName evidence="2">Haloalkane dehalogenase</fullName>
        <ecNumber evidence="2">3.8.1.5</ecNumber>
    </submittedName>
</protein>
<dbReference type="Gene3D" id="3.40.50.1820">
    <property type="entry name" value="alpha/beta hydrolase"/>
    <property type="match status" value="1"/>
</dbReference>
<dbReference type="InterPro" id="IPR029058">
    <property type="entry name" value="AB_hydrolase_fold"/>
</dbReference>
<evidence type="ECO:0000313" key="2">
    <source>
        <dbReference type="EMBL" id="QDT32627.1"/>
    </source>
</evidence>
<organism evidence="2 3">
    <name type="scientific">Thalassoglobus polymorphus</name>
    <dbReference type="NCBI Taxonomy" id="2527994"/>
    <lineage>
        <taxon>Bacteria</taxon>
        <taxon>Pseudomonadati</taxon>
        <taxon>Planctomycetota</taxon>
        <taxon>Planctomycetia</taxon>
        <taxon>Planctomycetales</taxon>
        <taxon>Planctomycetaceae</taxon>
        <taxon>Thalassoglobus</taxon>
    </lineage>
</organism>
<evidence type="ECO:0000313" key="3">
    <source>
        <dbReference type="Proteomes" id="UP000315724"/>
    </source>
</evidence>
<dbReference type="PRINTS" id="PR00111">
    <property type="entry name" value="ABHYDROLASE"/>
</dbReference>
<dbReference type="Proteomes" id="UP000315724">
    <property type="component" value="Chromosome"/>
</dbReference>
<accession>A0A517QM47</accession>